<evidence type="ECO:0000256" key="9">
    <source>
        <dbReference type="PROSITE-ProRule" id="PRU10141"/>
    </source>
</evidence>
<dbReference type="InterPro" id="IPR017441">
    <property type="entry name" value="Protein_kinase_ATP_BS"/>
</dbReference>
<dbReference type="InterPro" id="IPR036860">
    <property type="entry name" value="SH2_dom_sf"/>
</dbReference>
<evidence type="ECO:0000256" key="5">
    <source>
        <dbReference type="ARBA" id="ARBA00023137"/>
    </source>
</evidence>
<dbReference type="InterPro" id="IPR001245">
    <property type="entry name" value="Ser-Thr/Tyr_kinase_cat_dom"/>
</dbReference>
<dbReference type="Gene3D" id="1.25.40.20">
    <property type="entry name" value="Ankyrin repeat-containing domain"/>
    <property type="match status" value="1"/>
</dbReference>
<keyword evidence="3 10" id="KW-0418">Kinase</keyword>
<evidence type="ECO:0000256" key="10">
    <source>
        <dbReference type="RuleBase" id="RU362096"/>
    </source>
</evidence>
<feature type="repeat" description="ANK" evidence="7">
    <location>
        <begin position="154"/>
        <end position="186"/>
    </location>
</feature>
<reference evidence="14" key="1">
    <citation type="submission" date="2015-11" db="EMBL/GenBank/DDBJ databases">
        <title>De novo transcriptome assembly of four potential Pierce s Disease insect vectors from Arizona vineyards.</title>
        <authorList>
            <person name="Tassone E.E."/>
        </authorList>
    </citation>
    <scope>NUCLEOTIDE SEQUENCE</scope>
</reference>
<evidence type="ECO:0000259" key="12">
    <source>
        <dbReference type="PROSITE" id="PS50001"/>
    </source>
</evidence>
<dbReference type="SUPFAM" id="SSF48403">
    <property type="entry name" value="Ankyrin repeat"/>
    <property type="match status" value="1"/>
</dbReference>
<dbReference type="PRINTS" id="PR00109">
    <property type="entry name" value="TYRKINASE"/>
</dbReference>
<dbReference type="InterPro" id="IPR050198">
    <property type="entry name" value="Non-receptor_tyrosine_kinases"/>
</dbReference>
<evidence type="ECO:0000256" key="4">
    <source>
        <dbReference type="ARBA" id="ARBA00022840"/>
    </source>
</evidence>
<evidence type="ECO:0000259" key="13">
    <source>
        <dbReference type="PROSITE" id="PS50011"/>
    </source>
</evidence>
<feature type="binding site" evidence="9">
    <location>
        <position position="518"/>
    </location>
    <ligand>
        <name>ATP</name>
        <dbReference type="ChEBI" id="CHEBI:30616"/>
    </ligand>
</feature>
<dbReference type="InterPro" id="IPR008266">
    <property type="entry name" value="Tyr_kinase_AS"/>
</dbReference>
<keyword evidence="4 9" id="KW-0067">ATP-binding</keyword>
<proteinExistence type="inferred from homology"/>
<dbReference type="SMART" id="SM00248">
    <property type="entry name" value="ANK"/>
    <property type="match status" value="5"/>
</dbReference>
<dbReference type="PRINTS" id="PR00401">
    <property type="entry name" value="SH2DOMAIN"/>
</dbReference>
<dbReference type="AlphaFoldDB" id="A0A1B6MBY2"/>
<dbReference type="EMBL" id="GEBQ01006541">
    <property type="protein sequence ID" value="JAT33436.1"/>
    <property type="molecule type" value="Transcribed_RNA"/>
</dbReference>
<gene>
    <name evidence="14" type="ORF">g.42411</name>
</gene>
<dbReference type="InterPro" id="IPR000719">
    <property type="entry name" value="Prot_kinase_dom"/>
</dbReference>
<dbReference type="InterPro" id="IPR000980">
    <property type="entry name" value="SH2"/>
</dbReference>
<dbReference type="InterPro" id="IPR020635">
    <property type="entry name" value="Tyr_kinase_cat_dom"/>
</dbReference>
<dbReference type="SUPFAM" id="SSF55550">
    <property type="entry name" value="SH2 domain"/>
    <property type="match status" value="2"/>
</dbReference>
<dbReference type="Gene3D" id="1.10.510.10">
    <property type="entry name" value="Transferase(Phosphotransferase) domain 1"/>
    <property type="match status" value="1"/>
</dbReference>
<feature type="domain" description="SH2" evidence="12">
    <location>
        <begin position="13"/>
        <end position="107"/>
    </location>
</feature>
<dbReference type="PROSITE" id="PS00107">
    <property type="entry name" value="PROTEIN_KINASE_ATP"/>
    <property type="match status" value="1"/>
</dbReference>
<sequence>MKQNMTTDENLCWYHGRISREAAEELLLNDEQRGNGLFLVRESSTAAGNYVLSVLYEDEVIHYQIVRHGEDAFFSIDETTITHGLETLIDLYQRSADCLVTKLTDPLKKDQPPHDCRRHGRTNLLHRATKEGNYTVASELLKCGYRSLEAKNEDGQTAVHLASRLGINNILEKLINSGIASNCLEKLVNCRDTDGYTPLHYACQSNLPNTVNLLISKGKANVQIRNPQTGCVPLHEAASRGHKEVVQVLLLLKAPLLPRTASKQTPYDLALQNGFDSLAQILSSHKLPEPTTCKFEWYHGTLDRNEATSVLKNAGNQDGAYLVRYSDQKQGYVLTMCYSQQVYNFPIQRMGECYFIDDGPLLESLEALVEHYTTWGPDGLPTTLRWPQPARPAPPVPTNPRPSLLNGFSAVSTLPLKQRRSRSLQNTLSHTSTLPLPERNKPKTKQSQWSIAFTQPESADYSAVPPPLPSTKNIPPPQEFIPNENLILDRLIGEGEFGSVFEGIYQTREGFEEKVAVKTLKEEFLQSNRDEFLREAKLMMSLKHHCIVRIIGISDGPQLLMVQELVSKGSMLEYLLKSSQQIGEYELKVWASQIACGMQYLEEKSFVHRDLAARNILLASKLQAKISDFGLSRAVCGEGQYYKATQGGRWPIKWYAPEAYNFGTFTSASDVWSFGVTLWEMFSYGRQPYGDKKGVEVIDLVEKGGRLEKPPNCPCEVYEIMESCWSYKSRDRPTFSQLVDTFSSENNYMNVRDLIPCMDIS</sequence>
<evidence type="ECO:0000256" key="3">
    <source>
        <dbReference type="ARBA" id="ARBA00022777"/>
    </source>
</evidence>
<evidence type="ECO:0000256" key="7">
    <source>
        <dbReference type="PROSITE-ProRule" id="PRU00023"/>
    </source>
</evidence>
<feature type="repeat" description="ANK" evidence="7">
    <location>
        <begin position="229"/>
        <end position="250"/>
    </location>
</feature>
<evidence type="ECO:0000313" key="14">
    <source>
        <dbReference type="EMBL" id="JAT33436.1"/>
    </source>
</evidence>
<dbReference type="SMART" id="SM00219">
    <property type="entry name" value="TyrKc"/>
    <property type="match status" value="1"/>
</dbReference>
<dbReference type="Pfam" id="PF07714">
    <property type="entry name" value="PK_Tyr_Ser-Thr"/>
    <property type="match status" value="1"/>
</dbReference>
<dbReference type="Gene3D" id="3.30.200.20">
    <property type="entry name" value="Phosphorylase Kinase, domain 1"/>
    <property type="match status" value="1"/>
</dbReference>
<keyword evidence="1 10" id="KW-0808">Transferase</keyword>
<feature type="region of interest" description="Disordered" evidence="11">
    <location>
        <begin position="418"/>
        <end position="448"/>
    </location>
</feature>
<evidence type="ECO:0000256" key="11">
    <source>
        <dbReference type="SAM" id="MobiDB-lite"/>
    </source>
</evidence>
<comment type="similarity">
    <text evidence="10">Belongs to the protein kinase superfamily. Tyr protein kinase family.</text>
</comment>
<dbReference type="PANTHER" id="PTHR24418">
    <property type="entry name" value="TYROSINE-PROTEIN KINASE"/>
    <property type="match status" value="1"/>
</dbReference>
<dbReference type="PROSITE" id="PS50011">
    <property type="entry name" value="PROTEIN_KINASE_DOM"/>
    <property type="match status" value="1"/>
</dbReference>
<dbReference type="PROSITE" id="PS50001">
    <property type="entry name" value="SH2"/>
    <property type="match status" value="2"/>
</dbReference>
<dbReference type="GO" id="GO:0002009">
    <property type="term" value="P:morphogenesis of an epithelium"/>
    <property type="evidence" value="ECO:0007669"/>
    <property type="project" value="UniProtKB-ARBA"/>
</dbReference>
<feature type="repeat" description="ANK" evidence="7">
    <location>
        <begin position="194"/>
        <end position="218"/>
    </location>
</feature>
<keyword evidence="8" id="KW-0727">SH2 domain</keyword>
<evidence type="ECO:0000256" key="8">
    <source>
        <dbReference type="PROSITE-ProRule" id="PRU00191"/>
    </source>
</evidence>
<dbReference type="GO" id="GO:0004715">
    <property type="term" value="F:non-membrane spanning protein tyrosine kinase activity"/>
    <property type="evidence" value="ECO:0007669"/>
    <property type="project" value="UniProtKB-EC"/>
</dbReference>
<dbReference type="InterPro" id="IPR002110">
    <property type="entry name" value="Ankyrin_rpt"/>
</dbReference>
<dbReference type="Pfam" id="PF00023">
    <property type="entry name" value="Ank"/>
    <property type="match status" value="1"/>
</dbReference>
<evidence type="ECO:0000256" key="6">
    <source>
        <dbReference type="ARBA" id="ARBA00051245"/>
    </source>
</evidence>
<dbReference type="Pfam" id="PF12796">
    <property type="entry name" value="Ank_2"/>
    <property type="match status" value="1"/>
</dbReference>
<protein>
    <recommendedName>
        <fullName evidence="10">Tyrosine-protein kinase</fullName>
        <ecNumber evidence="10">2.7.10.2</ecNumber>
    </recommendedName>
</protein>
<keyword evidence="5 10" id="KW-0829">Tyrosine-protein kinase</keyword>
<dbReference type="PROSITE" id="PS00109">
    <property type="entry name" value="PROTEIN_KINASE_TYR"/>
    <property type="match status" value="1"/>
</dbReference>
<dbReference type="Gene3D" id="3.30.505.10">
    <property type="entry name" value="SH2 domain"/>
    <property type="match status" value="2"/>
</dbReference>
<dbReference type="PROSITE" id="PS50088">
    <property type="entry name" value="ANK_REPEAT"/>
    <property type="match status" value="3"/>
</dbReference>
<comment type="catalytic activity">
    <reaction evidence="6 10">
        <text>L-tyrosyl-[protein] + ATP = O-phospho-L-tyrosyl-[protein] + ADP + H(+)</text>
        <dbReference type="Rhea" id="RHEA:10596"/>
        <dbReference type="Rhea" id="RHEA-COMP:10136"/>
        <dbReference type="Rhea" id="RHEA-COMP:20101"/>
        <dbReference type="ChEBI" id="CHEBI:15378"/>
        <dbReference type="ChEBI" id="CHEBI:30616"/>
        <dbReference type="ChEBI" id="CHEBI:46858"/>
        <dbReference type="ChEBI" id="CHEBI:61978"/>
        <dbReference type="ChEBI" id="CHEBI:456216"/>
        <dbReference type="EC" id="2.7.10.2"/>
    </reaction>
</comment>
<dbReference type="SUPFAM" id="SSF56112">
    <property type="entry name" value="Protein kinase-like (PK-like)"/>
    <property type="match status" value="1"/>
</dbReference>
<dbReference type="EC" id="2.7.10.2" evidence="10"/>
<evidence type="ECO:0000256" key="1">
    <source>
        <dbReference type="ARBA" id="ARBA00022679"/>
    </source>
</evidence>
<dbReference type="FunFam" id="1.10.510.10:FF:000216">
    <property type="entry name" value="Tyrosine-protein kinase SYK"/>
    <property type="match status" value="1"/>
</dbReference>
<dbReference type="GO" id="GO:0005524">
    <property type="term" value="F:ATP binding"/>
    <property type="evidence" value="ECO:0007669"/>
    <property type="project" value="UniProtKB-UniRule"/>
</dbReference>
<organism evidence="14">
    <name type="scientific">Graphocephala atropunctata</name>
    <dbReference type="NCBI Taxonomy" id="36148"/>
    <lineage>
        <taxon>Eukaryota</taxon>
        <taxon>Metazoa</taxon>
        <taxon>Ecdysozoa</taxon>
        <taxon>Arthropoda</taxon>
        <taxon>Hexapoda</taxon>
        <taxon>Insecta</taxon>
        <taxon>Pterygota</taxon>
        <taxon>Neoptera</taxon>
        <taxon>Paraneoptera</taxon>
        <taxon>Hemiptera</taxon>
        <taxon>Auchenorrhyncha</taxon>
        <taxon>Membracoidea</taxon>
        <taxon>Cicadellidae</taxon>
        <taxon>Cicadellinae</taxon>
        <taxon>Cicadellini</taxon>
        <taxon>Graphocephala</taxon>
    </lineage>
</organism>
<dbReference type="InterPro" id="IPR036770">
    <property type="entry name" value="Ankyrin_rpt-contain_sf"/>
</dbReference>
<feature type="domain" description="Protein kinase" evidence="13">
    <location>
        <begin position="486"/>
        <end position="749"/>
    </location>
</feature>
<dbReference type="Pfam" id="PF00017">
    <property type="entry name" value="SH2"/>
    <property type="match status" value="2"/>
</dbReference>
<evidence type="ECO:0000256" key="2">
    <source>
        <dbReference type="ARBA" id="ARBA00022741"/>
    </source>
</evidence>
<feature type="compositionally biased region" description="Polar residues" evidence="11">
    <location>
        <begin position="423"/>
        <end position="434"/>
    </location>
</feature>
<dbReference type="InterPro" id="IPR011009">
    <property type="entry name" value="Kinase-like_dom_sf"/>
</dbReference>
<keyword evidence="7" id="KW-0040">ANK repeat</keyword>
<name>A0A1B6MBY2_9HEMI</name>
<accession>A0A1B6MBY2</accession>
<dbReference type="SMART" id="SM00252">
    <property type="entry name" value="SH2"/>
    <property type="match status" value="2"/>
</dbReference>
<dbReference type="PROSITE" id="PS50297">
    <property type="entry name" value="ANK_REP_REGION"/>
    <property type="match status" value="3"/>
</dbReference>
<keyword evidence="2 9" id="KW-0547">Nucleotide-binding</keyword>
<feature type="domain" description="SH2" evidence="12">
    <location>
        <begin position="297"/>
        <end position="388"/>
    </location>
</feature>